<evidence type="ECO:0008006" key="3">
    <source>
        <dbReference type="Google" id="ProtNLM"/>
    </source>
</evidence>
<organism evidence="1 2">
    <name type="scientific">Allochromatium tepidum</name>
    <dbReference type="NCBI Taxonomy" id="553982"/>
    <lineage>
        <taxon>Bacteria</taxon>
        <taxon>Pseudomonadati</taxon>
        <taxon>Pseudomonadota</taxon>
        <taxon>Gammaproteobacteria</taxon>
        <taxon>Chromatiales</taxon>
        <taxon>Chromatiaceae</taxon>
        <taxon>Allochromatium</taxon>
    </lineage>
</organism>
<gene>
    <name evidence="1" type="ORF">Atep_06210</name>
</gene>
<name>A0ABN6G8D9_9GAMM</name>
<dbReference type="EMBL" id="AP024563">
    <property type="protein sequence ID" value="BCU05944.1"/>
    <property type="molecule type" value="Genomic_DNA"/>
</dbReference>
<protein>
    <recommendedName>
        <fullName evidence="3">Host attachment protein</fullName>
    </recommendedName>
</protein>
<dbReference type="RefSeq" id="WP_236786420.1">
    <property type="nucleotide sequence ID" value="NZ_AP024563.1"/>
</dbReference>
<evidence type="ECO:0000313" key="1">
    <source>
        <dbReference type="EMBL" id="BCU05944.1"/>
    </source>
</evidence>
<evidence type="ECO:0000313" key="2">
    <source>
        <dbReference type="Proteomes" id="UP000680679"/>
    </source>
</evidence>
<dbReference type="Proteomes" id="UP000680679">
    <property type="component" value="Chromosome"/>
</dbReference>
<keyword evidence="2" id="KW-1185">Reference proteome</keyword>
<accession>A0ABN6G8D9</accession>
<sequence>MPTWILVADNSRARLFAAEKAADQTPEAIRKHLPDFL</sequence>
<reference evidence="1 2" key="1">
    <citation type="submission" date="2021-04" db="EMBL/GenBank/DDBJ databases">
        <title>Complete genome sequencing of Allochromatium tepidum strain NZ.</title>
        <authorList>
            <person name="Tsukatani Y."/>
            <person name="Mori H."/>
        </authorList>
    </citation>
    <scope>NUCLEOTIDE SEQUENCE [LARGE SCALE GENOMIC DNA]</scope>
    <source>
        <strain evidence="1 2">NZ</strain>
    </source>
</reference>
<proteinExistence type="predicted"/>